<dbReference type="GO" id="GO:0003684">
    <property type="term" value="F:damaged DNA binding"/>
    <property type="evidence" value="ECO:0007669"/>
    <property type="project" value="UniProtKB-UniRule"/>
</dbReference>
<dbReference type="Gene3D" id="1.10.8.10">
    <property type="entry name" value="DNA helicase RuvA subunit, C-terminal domain"/>
    <property type="match status" value="2"/>
</dbReference>
<dbReference type="EMBL" id="MCOG01000301">
    <property type="protein sequence ID" value="ORY20113.1"/>
    <property type="molecule type" value="Genomic_DNA"/>
</dbReference>
<dbReference type="CDD" id="cd14281">
    <property type="entry name" value="UBA2_Rad23_like"/>
    <property type="match status" value="1"/>
</dbReference>
<dbReference type="GO" id="GO:0043130">
    <property type="term" value="F:ubiquitin binding"/>
    <property type="evidence" value="ECO:0007669"/>
    <property type="project" value="UniProtKB-UniRule"/>
</dbReference>
<dbReference type="SMART" id="SM00727">
    <property type="entry name" value="STI1"/>
    <property type="match status" value="1"/>
</dbReference>
<protein>
    <recommendedName>
        <fullName evidence="5">UV excision repair protein RAD23</fullName>
    </recommendedName>
</protein>
<keyword evidence="10" id="KW-1185">Reference proteome</keyword>
<dbReference type="SMART" id="SM00165">
    <property type="entry name" value="UBA"/>
    <property type="match status" value="2"/>
</dbReference>
<keyword evidence="4 5" id="KW-0539">Nucleus</keyword>
<evidence type="ECO:0000256" key="2">
    <source>
        <dbReference type="ARBA" id="ARBA00022763"/>
    </source>
</evidence>
<dbReference type="InterPro" id="IPR036353">
    <property type="entry name" value="XPC-bd_sf"/>
</dbReference>
<dbReference type="CDD" id="cd01805">
    <property type="entry name" value="Ubl_Rad23"/>
    <property type="match status" value="1"/>
</dbReference>
<dbReference type="GO" id="GO:0043161">
    <property type="term" value="P:proteasome-mediated ubiquitin-dependent protein catabolic process"/>
    <property type="evidence" value="ECO:0007669"/>
    <property type="project" value="UniProtKB-UniRule"/>
</dbReference>
<dbReference type="AlphaFoldDB" id="A0A1Y2AC25"/>
<feature type="compositionally biased region" description="Low complexity" evidence="6">
    <location>
        <begin position="132"/>
        <end position="150"/>
    </location>
</feature>
<keyword evidence="1" id="KW-0677">Repeat</keyword>
<feature type="region of interest" description="Disordered" evidence="6">
    <location>
        <begin position="77"/>
        <end position="153"/>
    </location>
</feature>
<dbReference type="GO" id="GO:0070628">
    <property type="term" value="F:proteasome binding"/>
    <property type="evidence" value="ECO:0007669"/>
    <property type="project" value="TreeGrafter"/>
</dbReference>
<dbReference type="PRINTS" id="PR01839">
    <property type="entry name" value="RAD23PROTEIN"/>
</dbReference>
<dbReference type="SUPFAM" id="SSF54236">
    <property type="entry name" value="Ubiquitin-like"/>
    <property type="match status" value="1"/>
</dbReference>
<dbReference type="PANTHER" id="PTHR10621:SF0">
    <property type="entry name" value="UV EXCISION REPAIR PROTEIN RAD23"/>
    <property type="match status" value="1"/>
</dbReference>
<comment type="function">
    <text evidence="5">Multiubiquitin chain receptor involved in modulation of proteasomal degradation. Involved in nucleotide excision repair.</text>
</comment>
<evidence type="ECO:0000313" key="10">
    <source>
        <dbReference type="Proteomes" id="UP000193920"/>
    </source>
</evidence>
<dbReference type="PROSITE" id="PS50053">
    <property type="entry name" value="UBIQUITIN_2"/>
    <property type="match status" value="1"/>
</dbReference>
<evidence type="ECO:0000256" key="6">
    <source>
        <dbReference type="SAM" id="MobiDB-lite"/>
    </source>
</evidence>
<keyword evidence="2 5" id="KW-0227">DNA damage</keyword>
<dbReference type="Pfam" id="PF09280">
    <property type="entry name" value="XPC-binding"/>
    <property type="match status" value="1"/>
</dbReference>
<evidence type="ECO:0000313" key="9">
    <source>
        <dbReference type="EMBL" id="ORY20113.1"/>
    </source>
</evidence>
<dbReference type="FunFam" id="1.10.8.10:FF:000003">
    <property type="entry name" value="UV excision repair protein RAD23 homolog"/>
    <property type="match status" value="1"/>
</dbReference>
<evidence type="ECO:0000256" key="4">
    <source>
        <dbReference type="ARBA" id="ARBA00023242"/>
    </source>
</evidence>
<evidence type="ECO:0000259" key="7">
    <source>
        <dbReference type="PROSITE" id="PS50030"/>
    </source>
</evidence>
<sequence length="398" mass="43496">MKLQFKTLSRAVFSVEAEPSEKVIDLKKKIADIQGFDVERQNLIFKGKILSDETTVEECHFSEKDFIVVMEMKKKKAPAAAAPKPSASASEQKKEEPKAEEKKAEEKKAEEPKVEEKPKEEEKKEEKKEETTSAPAPAAAETTSSQPATSNESYNWEASSSVLVTGDAYQQAVNNLVEMGFEKDQVIKAMRASFNNPDRAAEYLMTGIPEHLLPQNPPPQPAAQAPAPAQGAAQPAQDTAAAAAPAGNQPINLFEAAANAARPARTAPAGQNNLSFLNNNPQFQRLRELIHSNPQLLQPLLQQLGQSNPELMEVISSNPEAFVRLLEEGMGDEQQGEGNPLGGGAVPIQISQEEAEAISRLEALGFERSLVIEAYFACDKNEELAANYLFNTQNENWD</sequence>
<dbReference type="InterPro" id="IPR004806">
    <property type="entry name" value="Rad23"/>
</dbReference>
<comment type="caution">
    <text evidence="9">The sequence shown here is derived from an EMBL/GenBank/DDBJ whole genome shotgun (WGS) entry which is preliminary data.</text>
</comment>
<dbReference type="Pfam" id="PF00627">
    <property type="entry name" value="UBA"/>
    <property type="match status" value="2"/>
</dbReference>
<keyword evidence="5" id="KW-0963">Cytoplasm</keyword>
<accession>A0A1Y2AC25</accession>
<dbReference type="InterPro" id="IPR015940">
    <property type="entry name" value="UBA"/>
</dbReference>
<dbReference type="GO" id="GO:0006289">
    <property type="term" value="P:nucleotide-excision repair"/>
    <property type="evidence" value="ECO:0007669"/>
    <property type="project" value="UniProtKB-UniRule"/>
</dbReference>
<evidence type="ECO:0000256" key="3">
    <source>
        <dbReference type="ARBA" id="ARBA00023204"/>
    </source>
</evidence>
<dbReference type="SUPFAM" id="SSF46934">
    <property type="entry name" value="UBA-like"/>
    <property type="match status" value="2"/>
</dbReference>
<dbReference type="STRING" id="1754190.A0A1Y2AC25"/>
<feature type="domain" description="UBA" evidence="7">
    <location>
        <begin position="167"/>
        <end position="207"/>
    </location>
</feature>
<comment type="similarity">
    <text evidence="5">Belongs to the RAD23 family.</text>
</comment>
<dbReference type="FunFam" id="1.10.8.10:FF:000002">
    <property type="entry name" value="UV excision repair protein RAD23 homolog"/>
    <property type="match status" value="1"/>
</dbReference>
<dbReference type="InterPro" id="IPR029071">
    <property type="entry name" value="Ubiquitin-like_domsf"/>
</dbReference>
<dbReference type="InterPro" id="IPR009060">
    <property type="entry name" value="UBA-like_sf"/>
</dbReference>
<name>A0A1Y2AC25_9FUNG</name>
<dbReference type="Pfam" id="PF00240">
    <property type="entry name" value="ubiquitin"/>
    <property type="match status" value="1"/>
</dbReference>
<comment type="subcellular location">
    <subcellularLocation>
        <location evidence="5">Nucleus</location>
    </subcellularLocation>
    <subcellularLocation>
        <location evidence="5">Cytoplasm</location>
    </subcellularLocation>
</comment>
<feature type="compositionally biased region" description="Basic and acidic residues" evidence="6">
    <location>
        <begin position="91"/>
        <end position="131"/>
    </location>
</feature>
<dbReference type="NCBIfam" id="TIGR00601">
    <property type="entry name" value="rad23"/>
    <property type="match status" value="1"/>
</dbReference>
<dbReference type="PANTHER" id="PTHR10621">
    <property type="entry name" value="UV EXCISION REPAIR PROTEIN RAD23"/>
    <property type="match status" value="1"/>
</dbReference>
<feature type="domain" description="Ubiquitin-like" evidence="8">
    <location>
        <begin position="1"/>
        <end position="70"/>
    </location>
</feature>
<dbReference type="SUPFAM" id="SSF101238">
    <property type="entry name" value="XPC-binding domain"/>
    <property type="match status" value="1"/>
</dbReference>
<dbReference type="GO" id="GO:0005829">
    <property type="term" value="C:cytosol"/>
    <property type="evidence" value="ECO:0007669"/>
    <property type="project" value="TreeGrafter"/>
</dbReference>
<reference evidence="9 10" key="1">
    <citation type="submission" date="2016-08" db="EMBL/GenBank/DDBJ databases">
        <title>A Parts List for Fungal Cellulosomes Revealed by Comparative Genomics.</title>
        <authorList>
            <consortium name="DOE Joint Genome Institute"/>
            <person name="Haitjema C.H."/>
            <person name="Gilmore S.P."/>
            <person name="Henske J.K."/>
            <person name="Solomon K.V."/>
            <person name="De Groot R."/>
            <person name="Kuo A."/>
            <person name="Mondo S.J."/>
            <person name="Salamov A.A."/>
            <person name="Labutti K."/>
            <person name="Zhao Z."/>
            <person name="Chiniquy J."/>
            <person name="Barry K."/>
            <person name="Brewer H.M."/>
            <person name="Purvine S.O."/>
            <person name="Wright A.T."/>
            <person name="Boxma B."/>
            <person name="Van Alen T."/>
            <person name="Hackstein J.H."/>
            <person name="Baker S.E."/>
            <person name="Grigoriev I.V."/>
            <person name="O'Malley M.A."/>
        </authorList>
    </citation>
    <scope>NUCLEOTIDE SEQUENCE [LARGE SCALE GENOMIC DNA]</scope>
    <source>
        <strain evidence="9 10">G1</strain>
    </source>
</reference>
<organism evidence="9 10">
    <name type="scientific">Neocallimastix californiae</name>
    <dbReference type="NCBI Taxonomy" id="1754190"/>
    <lineage>
        <taxon>Eukaryota</taxon>
        <taxon>Fungi</taxon>
        <taxon>Fungi incertae sedis</taxon>
        <taxon>Chytridiomycota</taxon>
        <taxon>Chytridiomycota incertae sedis</taxon>
        <taxon>Neocallimastigomycetes</taxon>
        <taxon>Neocallimastigales</taxon>
        <taxon>Neocallimastigaceae</taxon>
        <taxon>Neocallimastix</taxon>
    </lineage>
</organism>
<proteinExistence type="inferred from homology"/>
<dbReference type="Proteomes" id="UP000193920">
    <property type="component" value="Unassembled WGS sequence"/>
</dbReference>
<evidence type="ECO:0000256" key="5">
    <source>
        <dbReference type="RuleBase" id="RU367049"/>
    </source>
</evidence>
<feature type="compositionally biased region" description="Low complexity" evidence="6">
    <location>
        <begin position="222"/>
        <end position="244"/>
    </location>
</feature>
<evidence type="ECO:0000259" key="8">
    <source>
        <dbReference type="PROSITE" id="PS50053"/>
    </source>
</evidence>
<dbReference type="InterPro" id="IPR015360">
    <property type="entry name" value="XPC-bd"/>
</dbReference>
<feature type="domain" description="UBA" evidence="7">
    <location>
        <begin position="352"/>
        <end position="392"/>
    </location>
</feature>
<dbReference type="GO" id="GO:0005654">
    <property type="term" value="C:nucleoplasm"/>
    <property type="evidence" value="ECO:0007669"/>
    <property type="project" value="TreeGrafter"/>
</dbReference>
<dbReference type="InterPro" id="IPR006636">
    <property type="entry name" value="STI1_HS-bd"/>
</dbReference>
<dbReference type="Gene3D" id="3.10.20.90">
    <property type="entry name" value="Phosphatidylinositol 3-kinase Catalytic Subunit, Chain A, domain 1"/>
    <property type="match status" value="1"/>
</dbReference>
<dbReference type="OrthoDB" id="419317at2759"/>
<gene>
    <name evidence="9" type="ORF">LY90DRAFT_524636</name>
</gene>
<dbReference type="SMART" id="SM00213">
    <property type="entry name" value="UBQ"/>
    <property type="match status" value="1"/>
</dbReference>
<dbReference type="Gene3D" id="1.10.10.540">
    <property type="entry name" value="XPC-binding domain"/>
    <property type="match status" value="1"/>
</dbReference>
<evidence type="ECO:0000256" key="1">
    <source>
        <dbReference type="ARBA" id="ARBA00022737"/>
    </source>
</evidence>
<keyword evidence="3 5" id="KW-0234">DNA repair</keyword>
<dbReference type="PROSITE" id="PS50030">
    <property type="entry name" value="UBA"/>
    <property type="match status" value="2"/>
</dbReference>
<feature type="region of interest" description="Disordered" evidence="6">
    <location>
        <begin position="213"/>
        <end position="244"/>
    </location>
</feature>
<dbReference type="InterPro" id="IPR000626">
    <property type="entry name" value="Ubiquitin-like_dom"/>
</dbReference>
<dbReference type="GO" id="GO:0031593">
    <property type="term" value="F:polyubiquitin modification-dependent protein binding"/>
    <property type="evidence" value="ECO:0007669"/>
    <property type="project" value="UniProtKB-UniRule"/>
</dbReference>
<feature type="compositionally biased region" description="Low complexity" evidence="6">
    <location>
        <begin position="78"/>
        <end position="90"/>
    </location>
</feature>